<name>A0A6C0D3E9_9ZZZZ</name>
<evidence type="ECO:0000256" key="1">
    <source>
        <dbReference type="SAM" id="MobiDB-lite"/>
    </source>
</evidence>
<keyword evidence="2" id="KW-0472">Membrane</keyword>
<keyword evidence="2" id="KW-0812">Transmembrane</keyword>
<dbReference type="AlphaFoldDB" id="A0A6C0D3E9"/>
<feature type="compositionally biased region" description="Low complexity" evidence="1">
    <location>
        <begin position="65"/>
        <end position="81"/>
    </location>
</feature>
<feature type="region of interest" description="Disordered" evidence="1">
    <location>
        <begin position="65"/>
        <end position="88"/>
    </location>
</feature>
<feature type="transmembrane region" description="Helical" evidence="2">
    <location>
        <begin position="6"/>
        <end position="26"/>
    </location>
</feature>
<dbReference type="EMBL" id="MN739523">
    <property type="protein sequence ID" value="QHT10624.1"/>
    <property type="molecule type" value="Genomic_DNA"/>
</dbReference>
<accession>A0A6C0D3E9</accession>
<evidence type="ECO:0000256" key="2">
    <source>
        <dbReference type="SAM" id="Phobius"/>
    </source>
</evidence>
<proteinExistence type="predicted"/>
<sequence>MTVLKIEPLISIVISVLSGLILAYFIERITITYTEDGKNGLQILNTTNTPTTTTTNTVIPPGTTAVHSSSNSANSNSASNAFGFFQTK</sequence>
<keyword evidence="2" id="KW-1133">Transmembrane helix</keyword>
<organism evidence="3">
    <name type="scientific">viral metagenome</name>
    <dbReference type="NCBI Taxonomy" id="1070528"/>
    <lineage>
        <taxon>unclassified sequences</taxon>
        <taxon>metagenomes</taxon>
        <taxon>organismal metagenomes</taxon>
    </lineage>
</organism>
<reference evidence="3" key="1">
    <citation type="journal article" date="2020" name="Nature">
        <title>Giant virus diversity and host interactions through global metagenomics.</title>
        <authorList>
            <person name="Schulz F."/>
            <person name="Roux S."/>
            <person name="Paez-Espino D."/>
            <person name="Jungbluth S."/>
            <person name="Walsh D.A."/>
            <person name="Denef V.J."/>
            <person name="McMahon K.D."/>
            <person name="Konstantinidis K.T."/>
            <person name="Eloe-Fadrosh E.A."/>
            <person name="Kyrpides N.C."/>
            <person name="Woyke T."/>
        </authorList>
    </citation>
    <scope>NUCLEOTIDE SEQUENCE</scope>
    <source>
        <strain evidence="3">GVMAG-M-3300023174-107</strain>
    </source>
</reference>
<evidence type="ECO:0000313" key="3">
    <source>
        <dbReference type="EMBL" id="QHT10624.1"/>
    </source>
</evidence>
<protein>
    <submittedName>
        <fullName evidence="3">Uncharacterized protein</fullName>
    </submittedName>
</protein>